<evidence type="ECO:0000313" key="4">
    <source>
        <dbReference type="Proteomes" id="UP000662814"/>
    </source>
</evidence>
<dbReference type="PANTHER" id="PTHR12110">
    <property type="entry name" value="HYDROXYPYRUVATE ISOMERASE"/>
    <property type="match status" value="1"/>
</dbReference>
<dbReference type="InterPro" id="IPR050312">
    <property type="entry name" value="IolE/XylAMocC-like"/>
</dbReference>
<dbReference type="Proteomes" id="UP000662814">
    <property type="component" value="Chromosome"/>
</dbReference>
<evidence type="ECO:0000259" key="2">
    <source>
        <dbReference type="Pfam" id="PF01261"/>
    </source>
</evidence>
<organism evidence="3 4">
    <name type="scientific">Paramicrobacterium chengjingii</name>
    <dbReference type="NCBI Taxonomy" id="2769067"/>
    <lineage>
        <taxon>Bacteria</taxon>
        <taxon>Bacillati</taxon>
        <taxon>Actinomycetota</taxon>
        <taxon>Actinomycetes</taxon>
        <taxon>Micrococcales</taxon>
        <taxon>Microbacteriaceae</taxon>
        <taxon>Paramicrobacterium</taxon>
    </lineage>
</organism>
<dbReference type="SUPFAM" id="SSF51658">
    <property type="entry name" value="Xylose isomerase-like"/>
    <property type="match status" value="1"/>
</dbReference>
<reference evidence="3 4" key="1">
    <citation type="submission" date="2020-12" db="EMBL/GenBank/DDBJ databases">
        <title>Microbacterium sp. HY060.</title>
        <authorList>
            <person name="Zhou J."/>
        </authorList>
    </citation>
    <scope>NUCLEOTIDE SEQUENCE [LARGE SCALE GENOMIC DNA]</scope>
    <source>
        <strain evidence="3 4">HY60</strain>
    </source>
</reference>
<proteinExistence type="predicted"/>
<feature type="domain" description="Xylose isomerase-like TIM barrel" evidence="2">
    <location>
        <begin position="23"/>
        <end position="171"/>
    </location>
</feature>
<dbReference type="Gene3D" id="3.20.20.150">
    <property type="entry name" value="Divalent-metal-dependent TIM barrel enzymes"/>
    <property type="match status" value="1"/>
</dbReference>
<sequence length="261" mass="28093">MTPYIRAGLCSVTFRQLSADAVIEAAVAAELDSIEWGTGDGEHVTLGDDAAAAHIGERTRAAGLAVASLGGYYRCGDNETIEPLLDAAGTVGAPRVRVWAGAVGSADADETERARVIARLQDAVDQASSRGIELALEYHGRTLTDTADSARTLLESVDRPQLSSYWQPTQGAADDAALAELDVVAPWVSTLHVFSWWPVAERLRLHERSNLWQRVFAHAASLPRITDALLEFVPNDDPSLLPAEAETLRTWLRESAAAQPQ</sequence>
<accession>A0ABX6YK07</accession>
<evidence type="ECO:0000313" key="3">
    <source>
        <dbReference type="EMBL" id="QPZ39087.1"/>
    </source>
</evidence>
<evidence type="ECO:0000256" key="1">
    <source>
        <dbReference type="ARBA" id="ARBA00023277"/>
    </source>
</evidence>
<dbReference type="InterPro" id="IPR036237">
    <property type="entry name" value="Xyl_isomerase-like_sf"/>
</dbReference>
<protein>
    <submittedName>
        <fullName evidence="3">TIM barrel protein</fullName>
    </submittedName>
</protein>
<keyword evidence="4" id="KW-1185">Reference proteome</keyword>
<dbReference type="PANTHER" id="PTHR12110:SF41">
    <property type="entry name" value="INOSOSE DEHYDRATASE"/>
    <property type="match status" value="1"/>
</dbReference>
<dbReference type="EMBL" id="CP061169">
    <property type="protein sequence ID" value="QPZ39087.1"/>
    <property type="molecule type" value="Genomic_DNA"/>
</dbReference>
<keyword evidence="1" id="KW-0119">Carbohydrate metabolism</keyword>
<dbReference type="Pfam" id="PF01261">
    <property type="entry name" value="AP_endonuc_2"/>
    <property type="match status" value="1"/>
</dbReference>
<dbReference type="RefSeq" id="WP_166984783.1">
    <property type="nucleotide sequence ID" value="NZ_CP061169.1"/>
</dbReference>
<dbReference type="InterPro" id="IPR013022">
    <property type="entry name" value="Xyl_isomerase-like_TIM-brl"/>
</dbReference>
<name>A0ABX6YK07_9MICO</name>
<gene>
    <name evidence="3" type="ORF">HCR76_03115</name>
</gene>